<protein>
    <recommendedName>
        <fullName evidence="3">Antirestriction protein ArdA</fullName>
    </recommendedName>
</protein>
<sequence length="159" mass="18517">MIITHASSERITEVKDFVDYDLPYRGCLFFGEEDNSYNLTKCNFKYNLEVENVIRTKRFFYEHDTSEDAVQEVFNMMRDGISALFDAEDSVLADLLDETTSIYDDMEFDGDCAYIDWSIQQFQGILAHKLGYDCAESFDEQGTVYIAYCVNRKLQEVEC</sequence>
<keyword evidence="2" id="KW-1185">Reference proteome</keyword>
<dbReference type="Pfam" id="PF26151">
    <property type="entry name" value="AcrIF11_ADP_ribosyl"/>
    <property type="match status" value="1"/>
</dbReference>
<dbReference type="InterPro" id="IPR058829">
    <property type="entry name" value="AcrIF11-like"/>
</dbReference>
<gene>
    <name evidence="1" type="ORF">GTH23_10200</name>
</gene>
<organism evidence="1 2">
    <name type="scientific">Proteus terrae subsp. cibarius</name>
    <dbReference type="NCBI Taxonomy" id="626774"/>
    <lineage>
        <taxon>Bacteria</taxon>
        <taxon>Pseudomonadati</taxon>
        <taxon>Pseudomonadota</taxon>
        <taxon>Gammaproteobacteria</taxon>
        <taxon>Enterobacterales</taxon>
        <taxon>Morganellaceae</taxon>
        <taxon>Proteus</taxon>
    </lineage>
</organism>
<evidence type="ECO:0008006" key="3">
    <source>
        <dbReference type="Google" id="ProtNLM"/>
    </source>
</evidence>
<dbReference type="RefSeq" id="WP_156733190.1">
    <property type="nucleotide sequence ID" value="NZ_CP045008.1"/>
</dbReference>
<dbReference type="EMBL" id="CP047340">
    <property type="protein sequence ID" value="QIF90384.1"/>
    <property type="molecule type" value="Genomic_DNA"/>
</dbReference>
<accession>A0ABX6JMR2</accession>
<evidence type="ECO:0000313" key="2">
    <source>
        <dbReference type="Proteomes" id="UP000501338"/>
    </source>
</evidence>
<proteinExistence type="predicted"/>
<dbReference type="CDD" id="cd22580">
    <property type="entry name" value="AcrIF11"/>
    <property type="match status" value="1"/>
</dbReference>
<reference evidence="1 2" key="1">
    <citation type="submission" date="2020-01" db="EMBL/GenBank/DDBJ databases">
        <title>The genomic epidemiology of tigecycline resistance gene tet(X) variants in a swine farm in China.</title>
        <authorList>
            <person name="Peng K."/>
            <person name="Li R."/>
        </authorList>
    </citation>
    <scope>NUCLEOTIDE SEQUENCE [LARGE SCALE GENOMIC DNA]</scope>
    <source>
        <strain evidence="1 2">ZF1</strain>
    </source>
</reference>
<dbReference type="Proteomes" id="UP000501338">
    <property type="component" value="Chromosome"/>
</dbReference>
<evidence type="ECO:0000313" key="1">
    <source>
        <dbReference type="EMBL" id="QIF90384.1"/>
    </source>
</evidence>
<name>A0ABX6JMR2_9GAMM</name>